<dbReference type="PANTHER" id="PTHR34220:SF7">
    <property type="entry name" value="SENSOR HISTIDINE KINASE YPDA"/>
    <property type="match status" value="1"/>
</dbReference>
<dbReference type="PANTHER" id="PTHR34220">
    <property type="entry name" value="SENSOR HISTIDINE KINASE YPDA"/>
    <property type="match status" value="1"/>
</dbReference>
<feature type="domain" description="Signal transduction histidine kinase internal region" evidence="1">
    <location>
        <begin position="35"/>
        <end position="114"/>
    </location>
</feature>
<protein>
    <recommendedName>
        <fullName evidence="1">Signal transduction histidine kinase internal region domain-containing protein</fullName>
    </recommendedName>
</protein>
<organism evidence="2 3">
    <name type="scientific">Pedobacter jeongneungensis</name>
    <dbReference type="NCBI Taxonomy" id="947309"/>
    <lineage>
        <taxon>Bacteria</taxon>
        <taxon>Pseudomonadati</taxon>
        <taxon>Bacteroidota</taxon>
        <taxon>Sphingobacteriia</taxon>
        <taxon>Sphingobacteriales</taxon>
        <taxon>Sphingobacteriaceae</taxon>
        <taxon>Pedobacter</taxon>
    </lineage>
</organism>
<dbReference type="EMBL" id="BAABBY010000003">
    <property type="protein sequence ID" value="GAA4200937.1"/>
    <property type="molecule type" value="Genomic_DNA"/>
</dbReference>
<gene>
    <name evidence="2" type="ORF">GCM10022289_13520</name>
</gene>
<evidence type="ECO:0000259" key="1">
    <source>
        <dbReference type="Pfam" id="PF06580"/>
    </source>
</evidence>
<dbReference type="Proteomes" id="UP001501772">
    <property type="component" value="Unassembled WGS sequence"/>
</dbReference>
<dbReference type="Pfam" id="PF06580">
    <property type="entry name" value="His_kinase"/>
    <property type="match status" value="1"/>
</dbReference>
<evidence type="ECO:0000313" key="3">
    <source>
        <dbReference type="Proteomes" id="UP001501772"/>
    </source>
</evidence>
<name>A0ABP8B8Q4_9SPHI</name>
<dbReference type="InterPro" id="IPR010559">
    <property type="entry name" value="Sig_transdc_His_kin_internal"/>
</dbReference>
<keyword evidence="3" id="KW-1185">Reference proteome</keyword>
<reference evidence="3" key="1">
    <citation type="journal article" date="2019" name="Int. J. Syst. Evol. Microbiol.">
        <title>The Global Catalogue of Microorganisms (GCM) 10K type strain sequencing project: providing services to taxonomists for standard genome sequencing and annotation.</title>
        <authorList>
            <consortium name="The Broad Institute Genomics Platform"/>
            <consortium name="The Broad Institute Genome Sequencing Center for Infectious Disease"/>
            <person name="Wu L."/>
            <person name="Ma J."/>
        </authorList>
    </citation>
    <scope>NUCLEOTIDE SEQUENCE [LARGE SCALE GENOMIC DNA]</scope>
    <source>
        <strain evidence="3">JCM 17626</strain>
    </source>
</reference>
<accession>A0ABP8B8Q4</accession>
<sequence>MNYIREKRKSTLLEELRLNNIIKEEQMGRILSIAQNDYLKAQINPHFLFNTLDFVYHNVVKCSSVAAEVIISLSDMMRYAIASSDSNEYILLGDEISQIEKLIHIYRLRSSEQLNIRTRFDRDAMELRFLPLVLLTMVENIFKHGNSYDENFPARISVLCTNDILTIETLNKIGYNKGENNGNNGLTNIIKRLKFAFGDQVSFHHGPESNFYRVSINIPISILPDK</sequence>
<dbReference type="InterPro" id="IPR050640">
    <property type="entry name" value="Bact_2-comp_sensor_kinase"/>
</dbReference>
<comment type="caution">
    <text evidence="2">The sequence shown here is derived from an EMBL/GenBank/DDBJ whole genome shotgun (WGS) entry which is preliminary data.</text>
</comment>
<proteinExistence type="predicted"/>
<evidence type="ECO:0000313" key="2">
    <source>
        <dbReference type="EMBL" id="GAA4200937.1"/>
    </source>
</evidence>